<evidence type="ECO:0000313" key="3">
    <source>
        <dbReference type="Proteomes" id="UP000054270"/>
    </source>
</evidence>
<keyword evidence="1" id="KW-0732">Signal</keyword>
<evidence type="ECO:0000313" key="2">
    <source>
        <dbReference type="EMBL" id="KJA23553.1"/>
    </source>
</evidence>
<organism evidence="2 3">
    <name type="scientific">Hypholoma sublateritium (strain FD-334 SS-4)</name>
    <dbReference type="NCBI Taxonomy" id="945553"/>
    <lineage>
        <taxon>Eukaryota</taxon>
        <taxon>Fungi</taxon>
        <taxon>Dikarya</taxon>
        <taxon>Basidiomycota</taxon>
        <taxon>Agaricomycotina</taxon>
        <taxon>Agaricomycetes</taxon>
        <taxon>Agaricomycetidae</taxon>
        <taxon>Agaricales</taxon>
        <taxon>Agaricineae</taxon>
        <taxon>Strophariaceae</taxon>
        <taxon>Hypholoma</taxon>
    </lineage>
</organism>
<dbReference type="Proteomes" id="UP000054270">
    <property type="component" value="Unassembled WGS sequence"/>
</dbReference>
<keyword evidence="3" id="KW-1185">Reference proteome</keyword>
<sequence length="240" mass="24419">MTFALFATLVLAASAAIAAPQFSPPPAGLGSPLSGKRTCAIKQTLTVPANQTVLTNPTTSASFVLLGVGVQNYTCSTAGTYASIGAVADLYDLSCLSAVPAAFNAIQDQAFAVWNASKSTAVPRLGASANGCNPLMGAHYFVTSPSGTGLSPVWDFRGASAKGNPNAFVLAAKVGDLPAPTGSQDVDWLQLKNVTGGLATSIYRMNTKGGQPPASCTAGSAPISVKYTSKYWLYGSSITV</sequence>
<dbReference type="PANTHER" id="PTHR35567:SF1">
    <property type="entry name" value="CONSERVED FUNGAL PROTEIN (AFU_ORTHOLOGUE AFUA_1G14230)"/>
    <property type="match status" value="1"/>
</dbReference>
<dbReference type="InterPro" id="IPR021851">
    <property type="entry name" value="DUF3455"/>
</dbReference>
<dbReference type="Pfam" id="PF11937">
    <property type="entry name" value="DUF3455"/>
    <property type="match status" value="1"/>
</dbReference>
<dbReference type="AlphaFoldDB" id="A0A0D2MIQ9"/>
<reference evidence="3" key="1">
    <citation type="submission" date="2014-04" db="EMBL/GenBank/DDBJ databases">
        <title>Evolutionary Origins and Diversification of the Mycorrhizal Mutualists.</title>
        <authorList>
            <consortium name="DOE Joint Genome Institute"/>
            <consortium name="Mycorrhizal Genomics Consortium"/>
            <person name="Kohler A."/>
            <person name="Kuo A."/>
            <person name="Nagy L.G."/>
            <person name="Floudas D."/>
            <person name="Copeland A."/>
            <person name="Barry K.W."/>
            <person name="Cichocki N."/>
            <person name="Veneault-Fourrey C."/>
            <person name="LaButti K."/>
            <person name="Lindquist E.A."/>
            <person name="Lipzen A."/>
            <person name="Lundell T."/>
            <person name="Morin E."/>
            <person name="Murat C."/>
            <person name="Riley R."/>
            <person name="Ohm R."/>
            <person name="Sun H."/>
            <person name="Tunlid A."/>
            <person name="Henrissat B."/>
            <person name="Grigoriev I.V."/>
            <person name="Hibbett D.S."/>
            <person name="Martin F."/>
        </authorList>
    </citation>
    <scope>NUCLEOTIDE SEQUENCE [LARGE SCALE GENOMIC DNA]</scope>
    <source>
        <strain evidence="3">FD-334 SS-4</strain>
    </source>
</reference>
<dbReference type="PANTHER" id="PTHR35567">
    <property type="entry name" value="MALATE DEHYDROGENASE (AFU_ORTHOLOGUE AFUA_2G13800)"/>
    <property type="match status" value="1"/>
</dbReference>
<protein>
    <recommendedName>
        <fullName evidence="4">Malate dehydrogenase</fullName>
    </recommendedName>
</protein>
<evidence type="ECO:0000256" key="1">
    <source>
        <dbReference type="SAM" id="SignalP"/>
    </source>
</evidence>
<dbReference type="OMA" id="PHDISHE"/>
<gene>
    <name evidence="2" type="ORF">HYPSUDRAFT_163219</name>
</gene>
<name>A0A0D2MIQ9_HYPSF</name>
<dbReference type="OrthoDB" id="1859733at2759"/>
<dbReference type="EMBL" id="KN817542">
    <property type="protein sequence ID" value="KJA23553.1"/>
    <property type="molecule type" value="Genomic_DNA"/>
</dbReference>
<proteinExistence type="predicted"/>
<evidence type="ECO:0008006" key="4">
    <source>
        <dbReference type="Google" id="ProtNLM"/>
    </source>
</evidence>
<feature type="chain" id="PRO_5002247789" description="Malate dehydrogenase" evidence="1">
    <location>
        <begin position="19"/>
        <end position="240"/>
    </location>
</feature>
<accession>A0A0D2MIQ9</accession>
<feature type="signal peptide" evidence="1">
    <location>
        <begin position="1"/>
        <end position="18"/>
    </location>
</feature>